<evidence type="ECO:0000256" key="2">
    <source>
        <dbReference type="ARBA" id="ARBA00004370"/>
    </source>
</evidence>
<keyword evidence="7" id="KW-1133">Transmembrane helix</keyword>
<accession>A0A246FGR3</accession>
<name>A0A246FGR3_9BACT</name>
<dbReference type="SMART" id="SM00387">
    <property type="entry name" value="HATPase_c"/>
    <property type="match status" value="1"/>
</dbReference>
<feature type="domain" description="Histidine kinase" evidence="8">
    <location>
        <begin position="286"/>
        <end position="496"/>
    </location>
</feature>
<evidence type="ECO:0000313" key="10">
    <source>
        <dbReference type="EMBL" id="OWP61727.1"/>
    </source>
</evidence>
<dbReference type="Gene3D" id="1.10.287.130">
    <property type="match status" value="1"/>
</dbReference>
<feature type="domain" description="HAMP" evidence="9">
    <location>
        <begin position="219"/>
        <end position="271"/>
    </location>
</feature>
<dbReference type="GO" id="GO:0000155">
    <property type="term" value="F:phosphorelay sensor kinase activity"/>
    <property type="evidence" value="ECO:0007669"/>
    <property type="project" value="InterPro"/>
</dbReference>
<dbReference type="CDD" id="cd06225">
    <property type="entry name" value="HAMP"/>
    <property type="match status" value="1"/>
</dbReference>
<keyword evidence="7" id="KW-0812">Transmembrane</keyword>
<dbReference type="PROSITE" id="PS50885">
    <property type="entry name" value="HAMP"/>
    <property type="match status" value="1"/>
</dbReference>
<evidence type="ECO:0000259" key="8">
    <source>
        <dbReference type="PROSITE" id="PS50109"/>
    </source>
</evidence>
<dbReference type="InterPro" id="IPR007891">
    <property type="entry name" value="CHASE3"/>
</dbReference>
<dbReference type="Proteomes" id="UP000197277">
    <property type="component" value="Unassembled WGS sequence"/>
</dbReference>
<dbReference type="SUPFAM" id="SSF47384">
    <property type="entry name" value="Homodimeric domain of signal transducing histidine kinase"/>
    <property type="match status" value="1"/>
</dbReference>
<evidence type="ECO:0000256" key="4">
    <source>
        <dbReference type="ARBA" id="ARBA00022553"/>
    </source>
</evidence>
<dbReference type="GO" id="GO:0016020">
    <property type="term" value="C:membrane"/>
    <property type="evidence" value="ECO:0007669"/>
    <property type="project" value="UniProtKB-SubCell"/>
</dbReference>
<reference evidence="10 11" key="1">
    <citation type="submission" date="2017-06" db="EMBL/GenBank/DDBJ databases">
        <title>Hymenobacter amundsenii sp. nov. isolated from regoliths in Antarctica.</title>
        <authorList>
            <person name="Sedlacek I."/>
            <person name="Kralova S."/>
            <person name="Pantucek R."/>
            <person name="Svec P."/>
            <person name="Holochova P."/>
            <person name="Stankova E."/>
            <person name="Vrbovska V."/>
            <person name="Busse H.-J."/>
        </authorList>
    </citation>
    <scope>NUCLEOTIDE SEQUENCE [LARGE SCALE GENOMIC DNA]</scope>
    <source>
        <strain evidence="10 11">CCM 8682</strain>
    </source>
</reference>
<evidence type="ECO:0000256" key="3">
    <source>
        <dbReference type="ARBA" id="ARBA00012438"/>
    </source>
</evidence>
<dbReference type="CDD" id="cd00082">
    <property type="entry name" value="HisKA"/>
    <property type="match status" value="1"/>
</dbReference>
<dbReference type="Gene3D" id="6.10.340.10">
    <property type="match status" value="1"/>
</dbReference>
<dbReference type="InterPro" id="IPR003660">
    <property type="entry name" value="HAMP_dom"/>
</dbReference>
<sequence>MNLKLNTQIRLGFLIAVGVLLLTSVASWYSIQQLGFYTRQVERSYQIVQRTDNLRMYVRDAQAQARSFLLLNDSLYLVEFQQTVPKANDMLTDLRQLTGDNPRQQQRLDTIGKALTEVLTYLGDWRAERTSSTRAVRQLISGDKRVDTLRILLSRVRDAEDELLVGRRERQDIYQNTTPVAIVLSALLAAIIVLWLFTRIGRELRANERLQTELTTTNEKVARRIQIIEALANRVVAGEYTVRISDQEQDSLGNLASSLNHMTETLDASFTSLQTRNRELDQFAYVASHDLKAPLRGVLTVVKWIEDELSQEISPQLHQYLGMIKGRLQRLEDLINGLLAYARAGRADRPREQVTVRELVREVAELVVPPSFAVAIQEPLPVLHTDRLSLEQVFTNLLSNAAKYHHRPAEGHLTISALDLGDCYEFRIRDDGPGIAPQFHQKIFLMFQTLRDRDTAESTGIGLSIVKRIIEEQKGTIRVESAEGQGSTFIFTWPKR</sequence>
<keyword evidence="5" id="KW-0808">Transferase</keyword>
<dbReference type="AlphaFoldDB" id="A0A246FGR3"/>
<dbReference type="OrthoDB" id="9766459at2"/>
<dbReference type="Pfam" id="PF00512">
    <property type="entry name" value="HisKA"/>
    <property type="match status" value="1"/>
</dbReference>
<comment type="caution">
    <text evidence="10">The sequence shown here is derived from an EMBL/GenBank/DDBJ whole genome shotgun (WGS) entry which is preliminary data.</text>
</comment>
<dbReference type="InterPro" id="IPR003661">
    <property type="entry name" value="HisK_dim/P_dom"/>
</dbReference>
<dbReference type="Pfam" id="PF00672">
    <property type="entry name" value="HAMP"/>
    <property type="match status" value="1"/>
</dbReference>
<feature type="transmembrane region" description="Helical" evidence="7">
    <location>
        <begin position="178"/>
        <end position="197"/>
    </location>
</feature>
<dbReference type="GO" id="GO:0007234">
    <property type="term" value="P:osmosensory signaling via phosphorelay pathway"/>
    <property type="evidence" value="ECO:0007669"/>
    <property type="project" value="TreeGrafter"/>
</dbReference>
<dbReference type="Pfam" id="PF05227">
    <property type="entry name" value="CHASE3"/>
    <property type="match status" value="1"/>
</dbReference>
<dbReference type="Pfam" id="PF02518">
    <property type="entry name" value="HATPase_c"/>
    <property type="match status" value="1"/>
</dbReference>
<keyword evidence="11" id="KW-1185">Reference proteome</keyword>
<dbReference type="InterPro" id="IPR050351">
    <property type="entry name" value="BphY/WalK/GraS-like"/>
</dbReference>
<dbReference type="PANTHER" id="PTHR42878:SF15">
    <property type="entry name" value="BACTERIOPHYTOCHROME"/>
    <property type="match status" value="1"/>
</dbReference>
<dbReference type="SMART" id="SM00388">
    <property type="entry name" value="HisKA"/>
    <property type="match status" value="1"/>
</dbReference>
<dbReference type="RefSeq" id="WP_088465822.1">
    <property type="nucleotide sequence ID" value="NZ_NIRR01000046.1"/>
</dbReference>
<evidence type="ECO:0000313" key="11">
    <source>
        <dbReference type="Proteomes" id="UP000197277"/>
    </source>
</evidence>
<dbReference type="InterPro" id="IPR003594">
    <property type="entry name" value="HATPase_dom"/>
</dbReference>
<proteinExistence type="predicted"/>
<dbReference type="InterPro" id="IPR036890">
    <property type="entry name" value="HATPase_C_sf"/>
</dbReference>
<dbReference type="SUPFAM" id="SSF55874">
    <property type="entry name" value="ATPase domain of HSP90 chaperone/DNA topoisomerase II/histidine kinase"/>
    <property type="match status" value="1"/>
</dbReference>
<dbReference type="SMART" id="SM00304">
    <property type="entry name" value="HAMP"/>
    <property type="match status" value="1"/>
</dbReference>
<evidence type="ECO:0000256" key="5">
    <source>
        <dbReference type="ARBA" id="ARBA00022679"/>
    </source>
</evidence>
<dbReference type="InterPro" id="IPR036097">
    <property type="entry name" value="HisK_dim/P_sf"/>
</dbReference>
<protein>
    <recommendedName>
        <fullName evidence="3">histidine kinase</fullName>
        <ecNumber evidence="3">2.7.13.3</ecNumber>
    </recommendedName>
</protein>
<comment type="subcellular location">
    <subcellularLocation>
        <location evidence="2">Membrane</location>
    </subcellularLocation>
</comment>
<evidence type="ECO:0000256" key="7">
    <source>
        <dbReference type="SAM" id="Phobius"/>
    </source>
</evidence>
<dbReference type="Gene3D" id="3.30.565.10">
    <property type="entry name" value="Histidine kinase-like ATPase, C-terminal domain"/>
    <property type="match status" value="1"/>
</dbReference>
<dbReference type="InterPro" id="IPR005467">
    <property type="entry name" value="His_kinase_dom"/>
</dbReference>
<keyword evidence="7" id="KW-0472">Membrane</keyword>
<dbReference type="EC" id="2.7.13.3" evidence="3"/>
<organism evidence="10 11">
    <name type="scientific">Hymenobacter amundsenii</name>
    <dbReference type="NCBI Taxonomy" id="2006685"/>
    <lineage>
        <taxon>Bacteria</taxon>
        <taxon>Pseudomonadati</taxon>
        <taxon>Bacteroidota</taxon>
        <taxon>Cytophagia</taxon>
        <taxon>Cytophagales</taxon>
        <taxon>Hymenobacteraceae</taxon>
        <taxon>Hymenobacter</taxon>
    </lineage>
</organism>
<dbReference type="PANTHER" id="PTHR42878">
    <property type="entry name" value="TWO-COMPONENT HISTIDINE KINASE"/>
    <property type="match status" value="1"/>
</dbReference>
<keyword evidence="6" id="KW-0418">Kinase</keyword>
<dbReference type="InterPro" id="IPR004358">
    <property type="entry name" value="Sig_transdc_His_kin-like_C"/>
</dbReference>
<dbReference type="PRINTS" id="PR00344">
    <property type="entry name" value="BCTRLSENSOR"/>
</dbReference>
<dbReference type="SUPFAM" id="SSF158472">
    <property type="entry name" value="HAMP domain-like"/>
    <property type="match status" value="1"/>
</dbReference>
<dbReference type="GO" id="GO:0030295">
    <property type="term" value="F:protein kinase activator activity"/>
    <property type="evidence" value="ECO:0007669"/>
    <property type="project" value="TreeGrafter"/>
</dbReference>
<dbReference type="PROSITE" id="PS50109">
    <property type="entry name" value="HIS_KIN"/>
    <property type="match status" value="1"/>
</dbReference>
<evidence type="ECO:0000256" key="1">
    <source>
        <dbReference type="ARBA" id="ARBA00000085"/>
    </source>
</evidence>
<dbReference type="GO" id="GO:0000156">
    <property type="term" value="F:phosphorelay response regulator activity"/>
    <property type="evidence" value="ECO:0007669"/>
    <property type="project" value="TreeGrafter"/>
</dbReference>
<comment type="catalytic activity">
    <reaction evidence="1">
        <text>ATP + protein L-histidine = ADP + protein N-phospho-L-histidine.</text>
        <dbReference type="EC" id="2.7.13.3"/>
    </reaction>
</comment>
<evidence type="ECO:0000259" key="9">
    <source>
        <dbReference type="PROSITE" id="PS50885"/>
    </source>
</evidence>
<gene>
    <name evidence="10" type="ORF">CDA63_17855</name>
</gene>
<keyword evidence="4" id="KW-0597">Phosphoprotein</keyword>
<evidence type="ECO:0000256" key="6">
    <source>
        <dbReference type="ARBA" id="ARBA00022777"/>
    </source>
</evidence>
<dbReference type="EMBL" id="NIRR01000046">
    <property type="protein sequence ID" value="OWP61727.1"/>
    <property type="molecule type" value="Genomic_DNA"/>
</dbReference>